<dbReference type="Ensembl" id="ENSUAMT00000011814.1">
    <property type="protein sequence ID" value="ENSUAMP00000010513.1"/>
    <property type="gene ID" value="ENSUAMG00000008641.1"/>
</dbReference>
<dbReference type="InterPro" id="IPR039938">
    <property type="entry name" value="Sp4-like"/>
</dbReference>
<reference evidence="1" key="3">
    <citation type="submission" date="2025-09" db="UniProtKB">
        <authorList>
            <consortium name="Ensembl"/>
        </authorList>
    </citation>
    <scope>IDENTIFICATION</scope>
</reference>
<dbReference type="OMA" id="HIDTDIW"/>
<organism evidence="1 2">
    <name type="scientific">Ursus americanus</name>
    <name type="common">American black bear</name>
    <name type="synonym">Euarctos americanus</name>
    <dbReference type="NCBI Taxonomy" id="9643"/>
    <lineage>
        <taxon>Eukaryota</taxon>
        <taxon>Metazoa</taxon>
        <taxon>Chordata</taxon>
        <taxon>Craniata</taxon>
        <taxon>Vertebrata</taxon>
        <taxon>Euteleostomi</taxon>
        <taxon>Mammalia</taxon>
        <taxon>Eutheria</taxon>
        <taxon>Laurasiatheria</taxon>
        <taxon>Carnivora</taxon>
        <taxon>Caniformia</taxon>
        <taxon>Ursidae</taxon>
        <taxon>Ursus</taxon>
    </lineage>
</organism>
<evidence type="ECO:0000313" key="2">
    <source>
        <dbReference type="Proteomes" id="UP000291022"/>
    </source>
</evidence>
<dbReference type="PANTHER" id="PTHR14947">
    <property type="entry name" value="ZINC FINGER PROTEIN"/>
    <property type="match status" value="1"/>
</dbReference>
<protein>
    <submittedName>
        <fullName evidence="1">Uncharacterized protein</fullName>
    </submittedName>
</protein>
<reference evidence="1" key="2">
    <citation type="submission" date="2025-08" db="UniProtKB">
        <authorList>
            <consortium name="Ensembl"/>
        </authorList>
    </citation>
    <scope>IDENTIFICATION</scope>
</reference>
<evidence type="ECO:0000313" key="1">
    <source>
        <dbReference type="Ensembl" id="ENSUAMP00000010513.1"/>
    </source>
</evidence>
<accession>A0A452QXM6</accession>
<sequence>MRQSALKKCPLLRNVYLLLCIREFLIESNHVNVRNMGRLFVKAQTLFNTREHILVKNPANVKNVGRTLVTDKLTVWNVGRPLLCMDNLLDIRVFYW</sequence>
<dbReference type="GeneTree" id="ENSGT00950000185322"/>
<reference evidence="2" key="1">
    <citation type="submission" date="2016-06" db="EMBL/GenBank/DDBJ databases">
        <title>De novo assembly and RNA-Seq shows season-dependent expression and editing in black bear kidneys.</title>
        <authorList>
            <person name="Korstanje R."/>
            <person name="Srivastava A."/>
            <person name="Sarsani V.K."/>
            <person name="Sheehan S.M."/>
            <person name="Seger R.L."/>
            <person name="Barter M.E."/>
            <person name="Lindqvist C."/>
            <person name="Brody L.C."/>
            <person name="Mullikin J.C."/>
        </authorList>
    </citation>
    <scope>NUCLEOTIDE SEQUENCE [LARGE SCALE GENOMIC DNA]</scope>
</reference>
<dbReference type="PANTHER" id="PTHR14947:SF24">
    <property type="entry name" value="ZINC FINGER PROTEIN 781-RELATED"/>
    <property type="match status" value="1"/>
</dbReference>
<dbReference type="Proteomes" id="UP000291022">
    <property type="component" value="Unassembled WGS sequence"/>
</dbReference>
<dbReference type="AlphaFoldDB" id="A0A452QXM6"/>
<proteinExistence type="predicted"/>
<name>A0A452QXM6_URSAM</name>
<keyword evidence="2" id="KW-1185">Reference proteome</keyword>